<dbReference type="SUPFAM" id="SSF48452">
    <property type="entry name" value="TPR-like"/>
    <property type="match status" value="1"/>
</dbReference>
<feature type="repeat" description="TPR" evidence="9">
    <location>
        <begin position="557"/>
        <end position="590"/>
    </location>
</feature>
<dbReference type="AlphaFoldDB" id="A0A6B3NDU5"/>
<feature type="binding site" evidence="10">
    <location>
        <position position="51"/>
    </location>
    <ligand>
        <name>ATP</name>
        <dbReference type="ChEBI" id="CHEBI:30616"/>
    </ligand>
</feature>
<feature type="compositionally biased region" description="Polar residues" evidence="11">
    <location>
        <begin position="629"/>
        <end position="640"/>
    </location>
</feature>
<dbReference type="PANTHER" id="PTHR24363:SF0">
    <property type="entry name" value="SERINE_THREONINE KINASE LIKE DOMAIN CONTAINING 1"/>
    <property type="match status" value="1"/>
</dbReference>
<dbReference type="Pfam" id="PF00069">
    <property type="entry name" value="Pkinase"/>
    <property type="match status" value="1"/>
</dbReference>
<dbReference type="Gene3D" id="3.30.200.20">
    <property type="entry name" value="Phosphorylase Kinase, domain 1"/>
    <property type="match status" value="1"/>
</dbReference>
<feature type="repeat" description="TPR" evidence="9">
    <location>
        <begin position="455"/>
        <end position="488"/>
    </location>
</feature>
<feature type="region of interest" description="Disordered" evidence="11">
    <location>
        <begin position="620"/>
        <end position="640"/>
    </location>
</feature>
<feature type="compositionally biased region" description="Polar residues" evidence="11">
    <location>
        <begin position="332"/>
        <end position="350"/>
    </location>
</feature>
<keyword evidence="4 10" id="KW-0547">Nucleotide-binding</keyword>
<dbReference type="EMBL" id="JAAHFQ010000424">
    <property type="protein sequence ID" value="NER29757.1"/>
    <property type="molecule type" value="Genomic_DNA"/>
</dbReference>
<dbReference type="CDD" id="cd14014">
    <property type="entry name" value="STKc_PknB_like"/>
    <property type="match status" value="1"/>
</dbReference>
<dbReference type="PROSITE" id="PS00107">
    <property type="entry name" value="PROTEIN_KINASE_ATP"/>
    <property type="match status" value="1"/>
</dbReference>
<feature type="transmembrane region" description="Helical" evidence="12">
    <location>
        <begin position="409"/>
        <end position="429"/>
    </location>
</feature>
<dbReference type="SMART" id="SM00220">
    <property type="entry name" value="S_TKc"/>
    <property type="match status" value="1"/>
</dbReference>
<protein>
    <recommendedName>
        <fullName evidence="1">non-specific serine/threonine protein kinase</fullName>
        <ecNumber evidence="1">2.7.11.1</ecNumber>
    </recommendedName>
</protein>
<dbReference type="PROSITE" id="PS50011">
    <property type="entry name" value="PROTEIN_KINASE_DOM"/>
    <property type="match status" value="1"/>
</dbReference>
<dbReference type="SMART" id="SM00028">
    <property type="entry name" value="TPR"/>
    <property type="match status" value="5"/>
</dbReference>
<dbReference type="Pfam" id="PF13181">
    <property type="entry name" value="TPR_8"/>
    <property type="match status" value="1"/>
</dbReference>
<evidence type="ECO:0000256" key="6">
    <source>
        <dbReference type="ARBA" id="ARBA00022840"/>
    </source>
</evidence>
<dbReference type="Gene3D" id="1.25.40.10">
    <property type="entry name" value="Tetratricopeptide repeat domain"/>
    <property type="match status" value="2"/>
</dbReference>
<dbReference type="GO" id="GO:0004674">
    <property type="term" value="F:protein serine/threonine kinase activity"/>
    <property type="evidence" value="ECO:0007669"/>
    <property type="project" value="UniProtKB-KW"/>
</dbReference>
<keyword evidence="12" id="KW-1133">Transmembrane helix</keyword>
<comment type="catalytic activity">
    <reaction evidence="7">
        <text>L-threonyl-[protein] + ATP = O-phospho-L-threonyl-[protein] + ADP + H(+)</text>
        <dbReference type="Rhea" id="RHEA:46608"/>
        <dbReference type="Rhea" id="RHEA-COMP:11060"/>
        <dbReference type="Rhea" id="RHEA-COMP:11605"/>
        <dbReference type="ChEBI" id="CHEBI:15378"/>
        <dbReference type="ChEBI" id="CHEBI:30013"/>
        <dbReference type="ChEBI" id="CHEBI:30616"/>
        <dbReference type="ChEBI" id="CHEBI:61977"/>
        <dbReference type="ChEBI" id="CHEBI:456216"/>
        <dbReference type="EC" id="2.7.11.1"/>
    </reaction>
</comment>
<keyword evidence="12" id="KW-0812">Transmembrane</keyword>
<comment type="catalytic activity">
    <reaction evidence="8">
        <text>L-seryl-[protein] + ATP = O-phospho-L-seryl-[protein] + ADP + H(+)</text>
        <dbReference type="Rhea" id="RHEA:17989"/>
        <dbReference type="Rhea" id="RHEA-COMP:9863"/>
        <dbReference type="Rhea" id="RHEA-COMP:11604"/>
        <dbReference type="ChEBI" id="CHEBI:15378"/>
        <dbReference type="ChEBI" id="CHEBI:29999"/>
        <dbReference type="ChEBI" id="CHEBI:30616"/>
        <dbReference type="ChEBI" id="CHEBI:83421"/>
        <dbReference type="ChEBI" id="CHEBI:456216"/>
        <dbReference type="EC" id="2.7.11.1"/>
    </reaction>
</comment>
<proteinExistence type="predicted"/>
<feature type="repeat" description="TPR" evidence="9">
    <location>
        <begin position="591"/>
        <end position="624"/>
    </location>
</feature>
<keyword evidence="2" id="KW-0723">Serine/threonine-protein kinase</keyword>
<evidence type="ECO:0000256" key="7">
    <source>
        <dbReference type="ARBA" id="ARBA00047899"/>
    </source>
</evidence>
<evidence type="ECO:0000256" key="8">
    <source>
        <dbReference type="ARBA" id="ARBA00048679"/>
    </source>
</evidence>
<dbReference type="PANTHER" id="PTHR24363">
    <property type="entry name" value="SERINE/THREONINE PROTEIN KINASE"/>
    <property type="match status" value="1"/>
</dbReference>
<evidence type="ECO:0000259" key="13">
    <source>
        <dbReference type="PROSITE" id="PS50011"/>
    </source>
</evidence>
<feature type="domain" description="Protein kinase" evidence="13">
    <location>
        <begin position="20"/>
        <end position="284"/>
    </location>
</feature>
<accession>A0A6B3NDU5</accession>
<evidence type="ECO:0000256" key="2">
    <source>
        <dbReference type="ARBA" id="ARBA00022527"/>
    </source>
</evidence>
<dbReference type="InterPro" id="IPR000719">
    <property type="entry name" value="Prot_kinase_dom"/>
</dbReference>
<reference evidence="14" key="1">
    <citation type="submission" date="2019-11" db="EMBL/GenBank/DDBJ databases">
        <title>Genomic insights into an expanded diversity of filamentous marine cyanobacteria reveals the extraordinary biosynthetic potential of Moorea and Okeania.</title>
        <authorList>
            <person name="Ferreira Leao T."/>
            <person name="Wang M."/>
            <person name="Moss N."/>
            <person name="Da Silva R."/>
            <person name="Sanders J."/>
            <person name="Nurk S."/>
            <person name="Gurevich A."/>
            <person name="Humphrey G."/>
            <person name="Reher R."/>
            <person name="Zhu Q."/>
            <person name="Belda-Ferre P."/>
            <person name="Glukhov E."/>
            <person name="Rex R."/>
            <person name="Dorrestein P.C."/>
            <person name="Knight R."/>
            <person name="Pevzner P."/>
            <person name="Gerwick W.H."/>
            <person name="Gerwick L."/>
        </authorList>
    </citation>
    <scope>NUCLEOTIDE SEQUENCE</scope>
    <source>
        <strain evidence="14">SIO1C4</strain>
    </source>
</reference>
<comment type="caution">
    <text evidence="14">The sequence shown here is derived from an EMBL/GenBank/DDBJ whole genome shotgun (WGS) entry which is preliminary data.</text>
</comment>
<organism evidence="14">
    <name type="scientific">Symploca sp. SIO1C4</name>
    <dbReference type="NCBI Taxonomy" id="2607765"/>
    <lineage>
        <taxon>Bacteria</taxon>
        <taxon>Bacillati</taxon>
        <taxon>Cyanobacteriota</taxon>
        <taxon>Cyanophyceae</taxon>
        <taxon>Coleofasciculales</taxon>
        <taxon>Coleofasciculaceae</taxon>
        <taxon>Symploca</taxon>
    </lineage>
</organism>
<keyword evidence="9" id="KW-0802">TPR repeat</keyword>
<dbReference type="InterPro" id="IPR017441">
    <property type="entry name" value="Protein_kinase_ATP_BS"/>
</dbReference>
<feature type="region of interest" description="Disordered" evidence="11">
    <location>
        <begin position="306"/>
        <end position="368"/>
    </location>
</feature>
<keyword evidence="5" id="KW-0418">Kinase</keyword>
<evidence type="ECO:0000256" key="1">
    <source>
        <dbReference type="ARBA" id="ARBA00012513"/>
    </source>
</evidence>
<dbReference type="GO" id="GO:0005524">
    <property type="term" value="F:ATP binding"/>
    <property type="evidence" value="ECO:0007669"/>
    <property type="project" value="UniProtKB-UniRule"/>
</dbReference>
<keyword evidence="6 10" id="KW-0067">ATP-binding</keyword>
<dbReference type="Gene3D" id="1.10.510.10">
    <property type="entry name" value="Transferase(Phosphotransferase) domain 1"/>
    <property type="match status" value="1"/>
</dbReference>
<sequence length="640" mass="70736">MNFLRLFQSTNQLKPLGGRYEVISQLGAGGFGHTFVARDMHLPGQPQCVLKQLKPQVSDAESLQTARRLFDTEARVLYQLGNHEQIPRLLAHFEDNQEFYLAQELIEGHMLSEELSPTQPWSEPQVIALLQDLLQVLAFVHAQNVIHRDIKPANLIRRRLDNRIILIDFGAVKQVSTQIANPQGGRTNMTISIGTAGYMPKEQLGGTPRFSSDVYAVGMIGIQALTGIHPKQLIEDPRTGEIQWRNYAQQVSSELASVLEQMVRYDYRSRYLNATHALEALQNLPAQLLESLPFPQSFSPASATVAITQPSTSPTAAEETVAMTQPSPPPTATQETTASTQPQPNFTAAQETAAIPQPPLPPTSAQETVPISDFSSQKMAVGSLTPTSSAVPTFAVAQQLIQRYSLKPWHFIAFFIALGGGFLCIKVLLSPQPIAQTQTEASGVATSNVNPEKQASELLKQADLHREKDNYREAIPLYQQAIALKADQPEAHWGLCYSLNFMGKPQEAIAACNQALALNPKYPEALWSKGSALDQLEKPRESLQLYDQALKINPNYVEAWNNKGVALLNLNRPQEALAAFEKATSLKPDWADAWANRGGALWSLKRYALAIKSMEKALQIDPDHPNANDLRQQARQQIGR</sequence>
<evidence type="ECO:0000256" key="5">
    <source>
        <dbReference type="ARBA" id="ARBA00022777"/>
    </source>
</evidence>
<evidence type="ECO:0000256" key="10">
    <source>
        <dbReference type="PROSITE-ProRule" id="PRU10141"/>
    </source>
</evidence>
<feature type="compositionally biased region" description="Polar residues" evidence="11">
    <location>
        <begin position="306"/>
        <end position="315"/>
    </location>
</feature>
<evidence type="ECO:0000256" key="3">
    <source>
        <dbReference type="ARBA" id="ARBA00022679"/>
    </source>
</evidence>
<dbReference type="InterPro" id="IPR011009">
    <property type="entry name" value="Kinase-like_dom_sf"/>
</dbReference>
<dbReference type="SUPFAM" id="SSF56112">
    <property type="entry name" value="Protein kinase-like (PK-like)"/>
    <property type="match status" value="1"/>
</dbReference>
<dbReference type="InterPro" id="IPR011990">
    <property type="entry name" value="TPR-like_helical_dom_sf"/>
</dbReference>
<evidence type="ECO:0000256" key="9">
    <source>
        <dbReference type="PROSITE-ProRule" id="PRU00339"/>
    </source>
</evidence>
<dbReference type="PROSITE" id="PS50005">
    <property type="entry name" value="TPR"/>
    <property type="match status" value="4"/>
</dbReference>
<keyword evidence="3" id="KW-0808">Transferase</keyword>
<gene>
    <name evidence="14" type="ORF">F6J89_19600</name>
</gene>
<keyword evidence="12" id="KW-0472">Membrane</keyword>
<evidence type="ECO:0000256" key="12">
    <source>
        <dbReference type="SAM" id="Phobius"/>
    </source>
</evidence>
<evidence type="ECO:0000256" key="4">
    <source>
        <dbReference type="ARBA" id="ARBA00022741"/>
    </source>
</evidence>
<dbReference type="InterPro" id="IPR019734">
    <property type="entry name" value="TPR_rpt"/>
</dbReference>
<dbReference type="PROSITE" id="PS50293">
    <property type="entry name" value="TPR_REGION"/>
    <property type="match status" value="1"/>
</dbReference>
<feature type="repeat" description="TPR" evidence="9">
    <location>
        <begin position="523"/>
        <end position="556"/>
    </location>
</feature>
<evidence type="ECO:0000313" key="14">
    <source>
        <dbReference type="EMBL" id="NER29757.1"/>
    </source>
</evidence>
<dbReference type="EC" id="2.7.11.1" evidence="1"/>
<dbReference type="Pfam" id="PF13432">
    <property type="entry name" value="TPR_16"/>
    <property type="match status" value="2"/>
</dbReference>
<evidence type="ECO:0000256" key="11">
    <source>
        <dbReference type="SAM" id="MobiDB-lite"/>
    </source>
</evidence>
<name>A0A6B3NDU5_9CYAN</name>